<keyword evidence="5" id="KW-0807">Transducer</keyword>
<keyword evidence="4 6" id="KW-0472">Membrane</keyword>
<dbReference type="PANTHER" id="PTHR46641">
    <property type="entry name" value="FMRFAMIDE RECEPTOR-RELATED"/>
    <property type="match status" value="1"/>
</dbReference>
<dbReference type="InterPro" id="IPR000276">
    <property type="entry name" value="GPCR_Rhodpsn"/>
</dbReference>
<evidence type="ECO:0000256" key="6">
    <source>
        <dbReference type="SAM" id="Phobius"/>
    </source>
</evidence>
<dbReference type="AlphaFoldDB" id="A0A814YWN1"/>
<feature type="transmembrane region" description="Helical" evidence="6">
    <location>
        <begin position="227"/>
        <end position="247"/>
    </location>
</feature>
<dbReference type="InterPro" id="IPR052954">
    <property type="entry name" value="GPCR-Ligand_Int"/>
</dbReference>
<gene>
    <name evidence="8" type="ORF">GPM918_LOCUS25333</name>
    <name evidence="9" type="ORF">SRO942_LOCUS25345</name>
</gene>
<comment type="subcellular location">
    <subcellularLocation>
        <location evidence="1">Membrane</location>
    </subcellularLocation>
</comment>
<dbReference type="SUPFAM" id="SSF81321">
    <property type="entry name" value="Family A G protein-coupled receptor-like"/>
    <property type="match status" value="1"/>
</dbReference>
<feature type="transmembrane region" description="Helical" evidence="6">
    <location>
        <begin position="185"/>
        <end position="206"/>
    </location>
</feature>
<reference evidence="8" key="1">
    <citation type="submission" date="2021-02" db="EMBL/GenBank/DDBJ databases">
        <authorList>
            <person name="Nowell W R."/>
        </authorList>
    </citation>
    <scope>NUCLEOTIDE SEQUENCE</scope>
</reference>
<evidence type="ECO:0000313" key="10">
    <source>
        <dbReference type="Proteomes" id="UP000663829"/>
    </source>
</evidence>
<feature type="domain" description="G-protein coupled receptors family 1 profile" evidence="7">
    <location>
        <begin position="25"/>
        <end position="277"/>
    </location>
</feature>
<evidence type="ECO:0000256" key="5">
    <source>
        <dbReference type="RuleBase" id="RU000688"/>
    </source>
</evidence>
<organism evidence="8 10">
    <name type="scientific">Didymodactylos carnosus</name>
    <dbReference type="NCBI Taxonomy" id="1234261"/>
    <lineage>
        <taxon>Eukaryota</taxon>
        <taxon>Metazoa</taxon>
        <taxon>Spiralia</taxon>
        <taxon>Gnathifera</taxon>
        <taxon>Rotifera</taxon>
        <taxon>Eurotatoria</taxon>
        <taxon>Bdelloidea</taxon>
        <taxon>Philodinida</taxon>
        <taxon>Philodinidae</taxon>
        <taxon>Didymodactylos</taxon>
    </lineage>
</organism>
<feature type="transmembrane region" description="Helical" evidence="6">
    <location>
        <begin position="86"/>
        <end position="107"/>
    </location>
</feature>
<keyword evidence="2 5" id="KW-0812">Transmembrane</keyword>
<evidence type="ECO:0000256" key="1">
    <source>
        <dbReference type="ARBA" id="ARBA00004370"/>
    </source>
</evidence>
<evidence type="ECO:0000256" key="2">
    <source>
        <dbReference type="ARBA" id="ARBA00022692"/>
    </source>
</evidence>
<dbReference type="Proteomes" id="UP000681722">
    <property type="component" value="Unassembled WGS sequence"/>
</dbReference>
<dbReference type="PANTHER" id="PTHR46641:SF25">
    <property type="entry name" value="CNMAMIDE RECEPTOR-RELATED"/>
    <property type="match status" value="1"/>
</dbReference>
<comment type="caution">
    <text evidence="8">The sequence shown here is derived from an EMBL/GenBank/DDBJ whole genome shotgun (WGS) entry which is preliminary data.</text>
</comment>
<evidence type="ECO:0000313" key="8">
    <source>
        <dbReference type="EMBL" id="CAF1234261.1"/>
    </source>
</evidence>
<keyword evidence="3 6" id="KW-1133">Transmembrane helix</keyword>
<accession>A0A814YWN1</accession>
<dbReference type="Pfam" id="PF00001">
    <property type="entry name" value="7tm_1"/>
    <property type="match status" value="1"/>
</dbReference>
<sequence>MSTIPVINQFIGVYSLLLTIFGTIGNLLSLFIFLKTKILRKYSTCKFLIALAIIDTLSLYWWNLQRFYKVYFGFTYNNLSVASCRISMFMAYSTLEISSWLLVLMSLDRFLNIKFACYRQRISFNPKMVRNLILTTISCFILINCHHLIFNGYADITVTNGTQVVTVVCYASRYSRYILWPVWEYFHLIIYVCVPFCFILLCNCLIIRQVYFTSFNNNRRRKFNMTLTLLTTTFCYIIMLLPSSLGFSVFGDVLSSNVLNLLDCILYTYHSIGFIIYTLTGQEFRSELKKELNGALHCLQLSFKNNTSIHPLVTTNR</sequence>
<feature type="transmembrane region" description="Helical" evidence="6">
    <location>
        <begin position="128"/>
        <end position="150"/>
    </location>
</feature>
<feature type="transmembrane region" description="Helical" evidence="6">
    <location>
        <begin position="45"/>
        <end position="62"/>
    </location>
</feature>
<protein>
    <recommendedName>
        <fullName evidence="7">G-protein coupled receptors family 1 profile domain-containing protein</fullName>
    </recommendedName>
</protein>
<dbReference type="PROSITE" id="PS50262">
    <property type="entry name" value="G_PROTEIN_RECEP_F1_2"/>
    <property type="match status" value="1"/>
</dbReference>
<feature type="transmembrane region" description="Helical" evidence="6">
    <location>
        <begin position="259"/>
        <end position="280"/>
    </location>
</feature>
<dbReference type="Gene3D" id="1.20.1070.10">
    <property type="entry name" value="Rhodopsin 7-helix transmembrane proteins"/>
    <property type="match status" value="1"/>
</dbReference>
<evidence type="ECO:0000313" key="9">
    <source>
        <dbReference type="EMBL" id="CAF3996935.1"/>
    </source>
</evidence>
<dbReference type="PRINTS" id="PR00237">
    <property type="entry name" value="GPCRRHODOPSN"/>
</dbReference>
<dbReference type="GO" id="GO:0016020">
    <property type="term" value="C:membrane"/>
    <property type="evidence" value="ECO:0007669"/>
    <property type="project" value="UniProtKB-SubCell"/>
</dbReference>
<feature type="transmembrane region" description="Helical" evidence="6">
    <location>
        <begin position="12"/>
        <end position="33"/>
    </location>
</feature>
<name>A0A814YWN1_9BILA</name>
<dbReference type="Proteomes" id="UP000663829">
    <property type="component" value="Unassembled WGS sequence"/>
</dbReference>
<evidence type="ECO:0000256" key="4">
    <source>
        <dbReference type="ARBA" id="ARBA00023136"/>
    </source>
</evidence>
<dbReference type="GO" id="GO:0004930">
    <property type="term" value="F:G protein-coupled receptor activity"/>
    <property type="evidence" value="ECO:0007669"/>
    <property type="project" value="UniProtKB-KW"/>
</dbReference>
<dbReference type="OrthoDB" id="9983318at2759"/>
<keyword evidence="5" id="KW-0297">G-protein coupled receptor</keyword>
<dbReference type="EMBL" id="CAJOBC010009803">
    <property type="protein sequence ID" value="CAF3996935.1"/>
    <property type="molecule type" value="Genomic_DNA"/>
</dbReference>
<keyword evidence="10" id="KW-1185">Reference proteome</keyword>
<comment type="similarity">
    <text evidence="5">Belongs to the G-protein coupled receptor 1 family.</text>
</comment>
<dbReference type="PROSITE" id="PS00237">
    <property type="entry name" value="G_PROTEIN_RECEP_F1_1"/>
    <property type="match status" value="1"/>
</dbReference>
<evidence type="ECO:0000256" key="3">
    <source>
        <dbReference type="ARBA" id="ARBA00022989"/>
    </source>
</evidence>
<dbReference type="InterPro" id="IPR017452">
    <property type="entry name" value="GPCR_Rhodpsn_7TM"/>
</dbReference>
<proteinExistence type="inferred from homology"/>
<evidence type="ECO:0000259" key="7">
    <source>
        <dbReference type="PROSITE" id="PS50262"/>
    </source>
</evidence>
<keyword evidence="5" id="KW-0675">Receptor</keyword>
<dbReference type="EMBL" id="CAJNOQ010009796">
    <property type="protein sequence ID" value="CAF1234261.1"/>
    <property type="molecule type" value="Genomic_DNA"/>
</dbReference>